<evidence type="ECO:0000313" key="7">
    <source>
        <dbReference type="Proteomes" id="UP000295783"/>
    </source>
</evidence>
<protein>
    <recommendedName>
        <fullName evidence="5">5-formyltetrahydrofolate cyclo-ligase</fullName>
        <ecNumber evidence="5">6.3.3.2</ecNumber>
    </recommendedName>
</protein>
<keyword evidence="2 4" id="KW-0547">Nucleotide-binding</keyword>
<evidence type="ECO:0000256" key="2">
    <source>
        <dbReference type="ARBA" id="ARBA00022741"/>
    </source>
</evidence>
<dbReference type="SUPFAM" id="SSF100950">
    <property type="entry name" value="NagB/RpiA/CoA transferase-like"/>
    <property type="match status" value="1"/>
</dbReference>
<dbReference type="GO" id="GO:0009396">
    <property type="term" value="P:folic acid-containing compound biosynthetic process"/>
    <property type="evidence" value="ECO:0007669"/>
    <property type="project" value="TreeGrafter"/>
</dbReference>
<comment type="cofactor">
    <cofactor evidence="5">
        <name>Mg(2+)</name>
        <dbReference type="ChEBI" id="CHEBI:18420"/>
    </cofactor>
</comment>
<accession>A0A4V3DDQ6</accession>
<gene>
    <name evidence="6" type="ORF">A8950_3796</name>
</gene>
<evidence type="ECO:0000256" key="5">
    <source>
        <dbReference type="RuleBase" id="RU361279"/>
    </source>
</evidence>
<feature type="binding site" evidence="4">
    <location>
        <begin position="135"/>
        <end position="143"/>
    </location>
    <ligand>
        <name>ATP</name>
        <dbReference type="ChEBI" id="CHEBI:30616"/>
    </ligand>
</feature>
<dbReference type="InterPro" id="IPR024185">
    <property type="entry name" value="FTHF_cligase-like_sf"/>
</dbReference>
<reference evidence="6 7" key="1">
    <citation type="submission" date="2019-03" db="EMBL/GenBank/DDBJ databases">
        <title>Genomic Encyclopedia of Type Strains, Phase III (KMG-III): the genomes of soil and plant-associated and newly described type strains.</title>
        <authorList>
            <person name="Whitman W."/>
        </authorList>
    </citation>
    <scope>NUCLEOTIDE SEQUENCE [LARGE SCALE GENOMIC DNA]</scope>
    <source>
        <strain evidence="6 7">CGMCC 1.7660</strain>
    </source>
</reference>
<dbReference type="GO" id="GO:0005524">
    <property type="term" value="F:ATP binding"/>
    <property type="evidence" value="ECO:0007669"/>
    <property type="project" value="UniProtKB-KW"/>
</dbReference>
<dbReference type="GO" id="GO:0046872">
    <property type="term" value="F:metal ion binding"/>
    <property type="evidence" value="ECO:0007669"/>
    <property type="project" value="UniProtKB-KW"/>
</dbReference>
<keyword evidence="5" id="KW-0460">Magnesium</keyword>
<keyword evidence="5" id="KW-0479">Metal-binding</keyword>
<dbReference type="Proteomes" id="UP000295783">
    <property type="component" value="Unassembled WGS sequence"/>
</dbReference>
<keyword evidence="3 4" id="KW-0067">ATP-binding</keyword>
<feature type="binding site" evidence="4">
    <location>
        <position position="60"/>
    </location>
    <ligand>
        <name>substrate</name>
    </ligand>
</feature>
<comment type="catalytic activity">
    <reaction evidence="5">
        <text>(6S)-5-formyl-5,6,7,8-tetrahydrofolate + ATP = (6R)-5,10-methenyltetrahydrofolate + ADP + phosphate</text>
        <dbReference type="Rhea" id="RHEA:10488"/>
        <dbReference type="ChEBI" id="CHEBI:30616"/>
        <dbReference type="ChEBI" id="CHEBI:43474"/>
        <dbReference type="ChEBI" id="CHEBI:57455"/>
        <dbReference type="ChEBI" id="CHEBI:57457"/>
        <dbReference type="ChEBI" id="CHEBI:456216"/>
        <dbReference type="EC" id="6.3.3.2"/>
    </reaction>
</comment>
<name>A0A4V3DDQ6_9PROT</name>
<dbReference type="PIRSF" id="PIRSF006806">
    <property type="entry name" value="FTHF_cligase"/>
    <property type="match status" value="1"/>
</dbReference>
<dbReference type="PANTHER" id="PTHR23407:SF1">
    <property type="entry name" value="5-FORMYLTETRAHYDROFOLATE CYCLO-LIGASE"/>
    <property type="match status" value="1"/>
</dbReference>
<evidence type="ECO:0000256" key="4">
    <source>
        <dbReference type="PIRSR" id="PIRSR006806-1"/>
    </source>
</evidence>
<dbReference type="Gene3D" id="3.40.50.10420">
    <property type="entry name" value="NagB/RpiA/CoA transferase-like"/>
    <property type="match status" value="1"/>
</dbReference>
<proteinExistence type="inferred from homology"/>
<comment type="caution">
    <text evidence="6">The sequence shown here is derived from an EMBL/GenBank/DDBJ whole genome shotgun (WGS) entry which is preliminary data.</text>
</comment>
<keyword evidence="6" id="KW-0436">Ligase</keyword>
<dbReference type="EC" id="6.3.3.2" evidence="5"/>
<dbReference type="AlphaFoldDB" id="A0A4V3DDQ6"/>
<dbReference type="InterPro" id="IPR037171">
    <property type="entry name" value="NagB/RpiA_transferase-like"/>
</dbReference>
<dbReference type="Pfam" id="PF01812">
    <property type="entry name" value="5-FTHF_cyc-lig"/>
    <property type="match status" value="1"/>
</dbReference>
<dbReference type="PANTHER" id="PTHR23407">
    <property type="entry name" value="ATPASE INHIBITOR/5-FORMYLTETRAHYDROFOLATE CYCLO-LIGASE"/>
    <property type="match status" value="1"/>
</dbReference>
<dbReference type="GO" id="GO:0035999">
    <property type="term" value="P:tetrahydrofolate interconversion"/>
    <property type="evidence" value="ECO:0007669"/>
    <property type="project" value="TreeGrafter"/>
</dbReference>
<sequence>MESKYIADLKSECRALATAQRAAAFAADPEAGAALAQQFQRAIAIAPSLSVSGYWPLPGELDVRPLLDLLRDQGHPIGLPVVVRRHEPLVFRQWRPQDALQTGKFNVMTPPPEAPEVVPDVLLVPMLAYDPDGYRLGYGGGFYDRTLDQLRRRAQREGRPVPLAIGIAYAAQEMPMVPHGPHDQPLDWVVTERSAFEFAARSEN</sequence>
<dbReference type="GO" id="GO:0030272">
    <property type="term" value="F:5-formyltetrahydrofolate cyclo-ligase activity"/>
    <property type="evidence" value="ECO:0007669"/>
    <property type="project" value="UniProtKB-EC"/>
</dbReference>
<dbReference type="OrthoDB" id="9801938at2"/>
<dbReference type="InterPro" id="IPR002698">
    <property type="entry name" value="FTHF_cligase"/>
</dbReference>
<evidence type="ECO:0000256" key="1">
    <source>
        <dbReference type="ARBA" id="ARBA00010638"/>
    </source>
</evidence>
<comment type="similarity">
    <text evidence="1 5">Belongs to the 5-formyltetrahydrofolate cyclo-ligase family.</text>
</comment>
<keyword evidence="7" id="KW-1185">Reference proteome</keyword>
<dbReference type="NCBIfam" id="TIGR02727">
    <property type="entry name" value="MTHFS_bact"/>
    <property type="match status" value="1"/>
</dbReference>
<evidence type="ECO:0000256" key="3">
    <source>
        <dbReference type="ARBA" id="ARBA00022840"/>
    </source>
</evidence>
<dbReference type="EMBL" id="SNYW01000014">
    <property type="protein sequence ID" value="TDQ77642.1"/>
    <property type="molecule type" value="Genomic_DNA"/>
</dbReference>
<evidence type="ECO:0000313" key="6">
    <source>
        <dbReference type="EMBL" id="TDQ77642.1"/>
    </source>
</evidence>
<organism evidence="6 7">
    <name type="scientific">Dongia mobilis</name>
    <dbReference type="NCBI Taxonomy" id="578943"/>
    <lineage>
        <taxon>Bacteria</taxon>
        <taxon>Pseudomonadati</taxon>
        <taxon>Pseudomonadota</taxon>
        <taxon>Alphaproteobacteria</taxon>
        <taxon>Rhodospirillales</taxon>
        <taxon>Dongiaceae</taxon>
        <taxon>Dongia</taxon>
    </lineage>
</organism>